<feature type="modified residue" description="N6-lipoyllysine" evidence="3 4">
    <location>
        <position position="74"/>
    </location>
</feature>
<dbReference type="Pfam" id="PF01597">
    <property type="entry name" value="GCV_H"/>
    <property type="match status" value="1"/>
</dbReference>
<reference evidence="6" key="2">
    <citation type="submission" date="2020-01" db="EMBL/GenBank/DDBJ databases">
        <authorList>
            <person name="Campanaro S."/>
        </authorList>
    </citation>
    <scope>NUCLEOTIDE SEQUENCE</scope>
    <source>
        <strain evidence="6">AS01afH2WH_6</strain>
    </source>
</reference>
<dbReference type="InterPro" id="IPR011053">
    <property type="entry name" value="Single_hybrid_motif"/>
</dbReference>
<evidence type="ECO:0000256" key="4">
    <source>
        <dbReference type="PIRSR" id="PIRSR617453-50"/>
    </source>
</evidence>
<dbReference type="GO" id="GO:0005960">
    <property type="term" value="C:glycine cleavage complex"/>
    <property type="evidence" value="ECO:0007669"/>
    <property type="project" value="InterPro"/>
</dbReference>
<dbReference type="InterPro" id="IPR033753">
    <property type="entry name" value="GCV_H/Fam206"/>
</dbReference>
<dbReference type="InterPro" id="IPR000089">
    <property type="entry name" value="Biotin_lipoyl"/>
</dbReference>
<dbReference type="PANTHER" id="PTHR11715">
    <property type="entry name" value="GLYCINE CLEAVAGE SYSTEM H PROTEIN"/>
    <property type="match status" value="1"/>
</dbReference>
<dbReference type="NCBIfam" id="TIGR00527">
    <property type="entry name" value="gcvH"/>
    <property type="match status" value="1"/>
</dbReference>
<comment type="subunit">
    <text evidence="3">The glycine cleavage system is composed of four proteins: P, T, L and H.</text>
</comment>
<comment type="caution">
    <text evidence="6">The sequence shown here is derived from an EMBL/GenBank/DDBJ whole genome shotgun (WGS) entry which is preliminary data.</text>
</comment>
<dbReference type="Gene3D" id="2.40.50.100">
    <property type="match status" value="1"/>
</dbReference>
<dbReference type="RefSeq" id="WP_273171945.1">
    <property type="nucleotide sequence ID" value="NZ_CP181270.1"/>
</dbReference>
<dbReference type="NCBIfam" id="NF002270">
    <property type="entry name" value="PRK01202.1"/>
    <property type="match status" value="1"/>
</dbReference>
<dbReference type="GO" id="GO:0005829">
    <property type="term" value="C:cytosol"/>
    <property type="evidence" value="ECO:0007669"/>
    <property type="project" value="TreeGrafter"/>
</dbReference>
<comment type="function">
    <text evidence="3">The glycine cleavage system catalyzes the degradation of glycine. The H protein shuttles the methylamine group of glycine from the P protein to the T protein.</text>
</comment>
<accession>A0A971IB65</accession>
<evidence type="ECO:0000313" key="6">
    <source>
        <dbReference type="EMBL" id="NLT78709.1"/>
    </source>
</evidence>
<dbReference type="Proteomes" id="UP000767327">
    <property type="component" value="Unassembled WGS sequence"/>
</dbReference>
<dbReference type="PROSITE" id="PS00189">
    <property type="entry name" value="LIPOYL"/>
    <property type="match status" value="1"/>
</dbReference>
<evidence type="ECO:0000256" key="3">
    <source>
        <dbReference type="HAMAP-Rule" id="MF_00272"/>
    </source>
</evidence>
<evidence type="ECO:0000259" key="5">
    <source>
        <dbReference type="PROSITE" id="PS50968"/>
    </source>
</evidence>
<dbReference type="SUPFAM" id="SSF51230">
    <property type="entry name" value="Single hybrid motif"/>
    <property type="match status" value="1"/>
</dbReference>
<dbReference type="HAMAP" id="MF_00272">
    <property type="entry name" value="GcvH"/>
    <property type="match status" value="1"/>
</dbReference>
<protein>
    <recommendedName>
        <fullName evidence="3">Glycine cleavage system H protein</fullName>
    </recommendedName>
</protein>
<dbReference type="PROSITE" id="PS50968">
    <property type="entry name" value="BIOTINYL_LIPOYL"/>
    <property type="match status" value="1"/>
</dbReference>
<dbReference type="GO" id="GO:0009249">
    <property type="term" value="P:protein lipoylation"/>
    <property type="evidence" value="ECO:0007669"/>
    <property type="project" value="TreeGrafter"/>
</dbReference>
<dbReference type="InterPro" id="IPR003016">
    <property type="entry name" value="2-oxoA_DH_lipoyl-BS"/>
</dbReference>
<organism evidence="6 7">
    <name type="scientific">Bifidobacterium crudilactis</name>
    <dbReference type="NCBI Taxonomy" id="327277"/>
    <lineage>
        <taxon>Bacteria</taxon>
        <taxon>Bacillati</taxon>
        <taxon>Actinomycetota</taxon>
        <taxon>Actinomycetes</taxon>
        <taxon>Bifidobacteriales</taxon>
        <taxon>Bifidobacteriaceae</taxon>
        <taxon>Bifidobacterium</taxon>
    </lineage>
</organism>
<gene>
    <name evidence="3 6" type="primary">gcvH</name>
    <name evidence="6" type="ORF">GXW98_00240</name>
</gene>
<comment type="cofactor">
    <cofactor evidence="3">
        <name>(R)-lipoate</name>
        <dbReference type="ChEBI" id="CHEBI:83088"/>
    </cofactor>
    <text evidence="3">Binds 1 lipoyl cofactor covalently.</text>
</comment>
<dbReference type="InterPro" id="IPR002930">
    <property type="entry name" value="GCV_H"/>
</dbReference>
<dbReference type="PANTHER" id="PTHR11715:SF3">
    <property type="entry name" value="GLYCINE CLEAVAGE SYSTEM H PROTEIN-RELATED"/>
    <property type="match status" value="1"/>
</dbReference>
<sequence>MSDKDSKQGPSLDVPEHLRYSQDHVWIDTSSSPAVIGITEYAASELGDLVFVDLPETGGKVEAGDEVVELESSKAVEPLVSPVSGTISYVNHDAAEDPSIINNDPYGEGWILKVELDDDEPELLDAEEYAKAIH</sequence>
<reference evidence="6" key="1">
    <citation type="journal article" date="2020" name="Biotechnol. Biofuels">
        <title>New insights from the biogas microbiome by comprehensive genome-resolved metagenomics of nearly 1600 species originating from multiple anaerobic digesters.</title>
        <authorList>
            <person name="Campanaro S."/>
            <person name="Treu L."/>
            <person name="Rodriguez-R L.M."/>
            <person name="Kovalovszki A."/>
            <person name="Ziels R.M."/>
            <person name="Maus I."/>
            <person name="Zhu X."/>
            <person name="Kougias P.G."/>
            <person name="Basile A."/>
            <person name="Luo G."/>
            <person name="Schluter A."/>
            <person name="Konstantinidis K.T."/>
            <person name="Angelidaki I."/>
        </authorList>
    </citation>
    <scope>NUCLEOTIDE SEQUENCE</scope>
    <source>
        <strain evidence="6">AS01afH2WH_6</strain>
    </source>
</reference>
<dbReference type="CDD" id="cd06848">
    <property type="entry name" value="GCS_H"/>
    <property type="match status" value="1"/>
</dbReference>
<proteinExistence type="inferred from homology"/>
<dbReference type="GO" id="GO:0019464">
    <property type="term" value="P:glycine decarboxylation via glycine cleavage system"/>
    <property type="evidence" value="ECO:0007669"/>
    <property type="project" value="UniProtKB-UniRule"/>
</dbReference>
<dbReference type="InterPro" id="IPR017453">
    <property type="entry name" value="GCV_H_sub"/>
</dbReference>
<evidence type="ECO:0000256" key="1">
    <source>
        <dbReference type="ARBA" id="ARBA00009249"/>
    </source>
</evidence>
<keyword evidence="2 3" id="KW-0450">Lipoyl</keyword>
<name>A0A971IB65_9BIFI</name>
<dbReference type="EMBL" id="JAAXZR010000002">
    <property type="protein sequence ID" value="NLT78709.1"/>
    <property type="molecule type" value="Genomic_DNA"/>
</dbReference>
<comment type="similarity">
    <text evidence="1 3">Belongs to the GcvH family.</text>
</comment>
<dbReference type="AlphaFoldDB" id="A0A971IB65"/>
<evidence type="ECO:0000313" key="7">
    <source>
        <dbReference type="Proteomes" id="UP000767327"/>
    </source>
</evidence>
<feature type="domain" description="Lipoyl-binding" evidence="5">
    <location>
        <begin position="33"/>
        <end position="115"/>
    </location>
</feature>
<evidence type="ECO:0000256" key="2">
    <source>
        <dbReference type="ARBA" id="ARBA00022823"/>
    </source>
</evidence>